<proteinExistence type="predicted"/>
<comment type="caution">
    <text evidence="2">The sequence shown here is derived from an EMBL/GenBank/DDBJ whole genome shotgun (WGS) entry which is preliminary data.</text>
</comment>
<reference evidence="2 3" key="1">
    <citation type="submission" date="2024-07" db="EMBL/GenBank/DDBJ databases">
        <authorList>
            <person name="Akdeniz Z."/>
        </authorList>
    </citation>
    <scope>NUCLEOTIDE SEQUENCE [LARGE SCALE GENOMIC DNA]</scope>
</reference>
<evidence type="ECO:0000313" key="3">
    <source>
        <dbReference type="Proteomes" id="UP001642409"/>
    </source>
</evidence>
<gene>
    <name evidence="2" type="ORF">HINF_LOCUS13887</name>
</gene>
<sequence>MQNMELVPYVSIIKRLDQILVQKINFDQLPDILLDIQQYSNDITNQLQHYCYNMNTLLEVGINDCKLNQQKQVKVQQQFLSEVQHIIQQKPREYQIKQTTFEQNCNKVLELAALIKNNKYQNENDLKQMKQHQIDWQQSNQNMKTELLSNKKQINELQIQLQYLSIQLYDLQSSFQNIKETNKQNFAQIQSQAHINAENAAETFINVSKQREQLYQQVQDVKNENMKLRANFEQWSNMLKALRRQNYNNYSQMLSNHSQQVITMQSQPKPIQQTQQTICLDFTSALEAAYLQLTKENDYLDHVISEKEQTDYTMRQIIQDLEQTVNDKQKQVLHATAMIPKELETIKQLQNTVKHQEDQIQYLTQKLQPKAISPQKTTKRMQSANISGYQKLVLTDEQKMQLAIRPMSGFK</sequence>
<protein>
    <submittedName>
        <fullName evidence="2">Hypothetical_protein</fullName>
    </submittedName>
</protein>
<evidence type="ECO:0000256" key="1">
    <source>
        <dbReference type="SAM" id="Coils"/>
    </source>
</evidence>
<accession>A0ABP1HKL9</accession>
<feature type="coiled-coil region" evidence="1">
    <location>
        <begin position="318"/>
        <end position="366"/>
    </location>
</feature>
<keyword evidence="1" id="KW-0175">Coiled coil</keyword>
<keyword evidence="3" id="KW-1185">Reference proteome</keyword>
<organism evidence="2 3">
    <name type="scientific">Hexamita inflata</name>
    <dbReference type="NCBI Taxonomy" id="28002"/>
    <lineage>
        <taxon>Eukaryota</taxon>
        <taxon>Metamonada</taxon>
        <taxon>Diplomonadida</taxon>
        <taxon>Hexamitidae</taxon>
        <taxon>Hexamitinae</taxon>
        <taxon>Hexamita</taxon>
    </lineage>
</organism>
<name>A0ABP1HKL9_9EUKA</name>
<feature type="coiled-coil region" evidence="1">
    <location>
        <begin position="211"/>
        <end position="245"/>
    </location>
</feature>
<evidence type="ECO:0000313" key="2">
    <source>
        <dbReference type="EMBL" id="CAL5995130.1"/>
    </source>
</evidence>
<dbReference type="EMBL" id="CAXDID020000032">
    <property type="protein sequence ID" value="CAL5995130.1"/>
    <property type="molecule type" value="Genomic_DNA"/>
</dbReference>
<dbReference type="Proteomes" id="UP001642409">
    <property type="component" value="Unassembled WGS sequence"/>
</dbReference>